<dbReference type="Proteomes" id="UP001058381">
    <property type="component" value="Chromosome"/>
</dbReference>
<evidence type="ECO:0000313" key="1">
    <source>
        <dbReference type="EMBL" id="UXA64518.1"/>
    </source>
</evidence>
<dbReference type="AlphaFoldDB" id="A0A9Q9J1S0"/>
<dbReference type="GeneID" id="75152974"/>
<gene>
    <name evidence="1" type="ORF">M0D43_16435</name>
</gene>
<dbReference type="RefSeq" id="WP_252162246.1">
    <property type="nucleotide sequence ID" value="NZ_CP094827.1"/>
</dbReference>
<evidence type="ECO:0000313" key="2">
    <source>
        <dbReference type="Proteomes" id="UP001058381"/>
    </source>
</evidence>
<dbReference type="EMBL" id="CP096142">
    <property type="protein sequence ID" value="UXA64518.1"/>
    <property type="molecule type" value="Genomic_DNA"/>
</dbReference>
<organism evidence="1 2">
    <name type="scientific">Xanthomonas prunicola</name>
    <dbReference type="NCBI Taxonomy" id="2053930"/>
    <lineage>
        <taxon>Bacteria</taxon>
        <taxon>Pseudomonadati</taxon>
        <taxon>Pseudomonadota</taxon>
        <taxon>Gammaproteobacteria</taxon>
        <taxon>Lysobacterales</taxon>
        <taxon>Lysobacteraceae</taxon>
        <taxon>Xanthomonas</taxon>
    </lineage>
</organism>
<accession>A0A9Q9J1S0</accession>
<sequence length="66" mass="7276">MDFAFTLRALLAAGAYNMHWRMRDAAGDFGSDSSNQVAHIATFSPMPRALHIKKSGMPSEWSGFKS</sequence>
<proteinExistence type="predicted"/>
<reference evidence="1" key="1">
    <citation type="submission" date="2022-04" db="EMBL/GenBank/DDBJ databases">
        <title>Xanthomonas prunicola pv. tritici, a pathogen causing a previously unreported foliar disease of wheat.</title>
        <authorList>
            <person name="Clavijo F."/>
            <person name="Curland R.D."/>
            <person name="Dill-Macky R."/>
            <person name="Pereyra S."/>
            <person name="Roman-Reyna V."/>
            <person name="Siri M.I."/>
        </authorList>
    </citation>
    <scope>NUCLEOTIDE SEQUENCE</scope>
    <source>
        <strain evidence="1">CIX249</strain>
    </source>
</reference>
<name>A0A9Q9J1S0_9XANT</name>
<protein>
    <submittedName>
        <fullName evidence="1">Uncharacterized protein</fullName>
    </submittedName>
</protein>